<dbReference type="AlphaFoldDB" id="S0PFV5"/>
<accession>S0PFV5</accession>
<dbReference type="PROSITE" id="PS51257">
    <property type="entry name" value="PROKAR_LIPOPROTEIN"/>
    <property type="match status" value="1"/>
</dbReference>
<dbReference type="OrthoDB" id="2149782at2"/>
<dbReference type="Pfam" id="PF15983">
    <property type="entry name" value="DUF4767"/>
    <property type="match status" value="1"/>
</dbReference>
<dbReference type="eggNOG" id="ENOG5032H42">
    <property type="taxonomic scope" value="Bacteria"/>
</dbReference>
<feature type="compositionally biased region" description="Polar residues" evidence="1">
    <location>
        <begin position="69"/>
        <end position="83"/>
    </location>
</feature>
<name>S0PFV5_9ENTE</name>
<feature type="domain" description="DUF4767" evidence="2">
    <location>
        <begin position="101"/>
        <end position="240"/>
    </location>
</feature>
<feature type="region of interest" description="Disordered" evidence="1">
    <location>
        <begin position="48"/>
        <end position="101"/>
    </location>
</feature>
<reference evidence="3 4" key="1">
    <citation type="submission" date="2013-03" db="EMBL/GenBank/DDBJ databases">
        <title>The Genome Sequence of Enterococcus sulfureus ATCC_49903 (PacBio/Illumina hybrid assembly).</title>
        <authorList>
            <consortium name="The Broad Institute Genomics Platform"/>
            <consortium name="The Broad Institute Genome Sequencing Center for Infectious Disease"/>
            <person name="Earl A."/>
            <person name="Russ C."/>
            <person name="Gilmore M."/>
            <person name="Surin D."/>
            <person name="Walker B."/>
            <person name="Young S."/>
            <person name="Zeng Q."/>
            <person name="Gargeya S."/>
            <person name="Fitzgerald M."/>
            <person name="Haas B."/>
            <person name="Abouelleil A."/>
            <person name="Allen A.W."/>
            <person name="Alvarado L."/>
            <person name="Arachchi H.M."/>
            <person name="Berlin A.M."/>
            <person name="Chapman S.B."/>
            <person name="Gainer-Dewar J."/>
            <person name="Goldberg J."/>
            <person name="Griggs A."/>
            <person name="Gujja S."/>
            <person name="Hansen M."/>
            <person name="Howarth C."/>
            <person name="Imamovic A."/>
            <person name="Ireland A."/>
            <person name="Larimer J."/>
            <person name="McCowan C."/>
            <person name="Murphy C."/>
            <person name="Pearson M."/>
            <person name="Poon T.W."/>
            <person name="Priest M."/>
            <person name="Roberts A."/>
            <person name="Saif S."/>
            <person name="Shea T."/>
            <person name="Sisk P."/>
            <person name="Sykes S."/>
            <person name="Wortman J."/>
            <person name="Nusbaum C."/>
            <person name="Birren B."/>
        </authorList>
    </citation>
    <scope>NUCLEOTIDE SEQUENCE [LARGE SCALE GENOMIC DNA]</scope>
    <source>
        <strain evidence="3 4">ATCC 49903</strain>
    </source>
</reference>
<gene>
    <name evidence="3" type="ORF">I573_00357</name>
</gene>
<organism evidence="3 4">
    <name type="scientific">Enterococcus sulfureus ATCC 49903</name>
    <dbReference type="NCBI Taxonomy" id="1140003"/>
    <lineage>
        <taxon>Bacteria</taxon>
        <taxon>Bacillati</taxon>
        <taxon>Bacillota</taxon>
        <taxon>Bacilli</taxon>
        <taxon>Lactobacillales</taxon>
        <taxon>Enterococcaceae</taxon>
        <taxon>Enterococcus</taxon>
    </lineage>
</organism>
<protein>
    <recommendedName>
        <fullName evidence="2">DUF4767 domain-containing protein</fullName>
    </recommendedName>
</protein>
<proteinExistence type="predicted"/>
<evidence type="ECO:0000313" key="3">
    <source>
        <dbReference type="EMBL" id="EOT87301.1"/>
    </source>
</evidence>
<evidence type="ECO:0000256" key="1">
    <source>
        <dbReference type="SAM" id="MobiDB-lite"/>
    </source>
</evidence>
<sequence length="241" mass="26152">MKKWILGLMVVSTGCVLTGCQQKQTTTQSTTMSTSTTSTTTEKSIALEEISFDSSDSTTNQTSTDSKTESTLDTTSRDANIQKMSEESTSSSSTTAPVTGKWNAQKAQELATFMASWGTVMQQSYQAYTPGNNVDFYGAQLPDSALKNGNGGFQAALNNTPITLKWSETGQASSGEYAVVATYSDAPTQPDFKKHFYFFTIKDGQPYVLITMQNQGNAENYLHVSETENSDLRNGFATIVN</sequence>
<dbReference type="RefSeq" id="WP_016184853.1">
    <property type="nucleotide sequence ID" value="NZ_ASWO01000001.1"/>
</dbReference>
<dbReference type="PATRIC" id="fig|1140003.3.peg.355"/>
<keyword evidence="4" id="KW-1185">Reference proteome</keyword>
<feature type="compositionally biased region" description="Low complexity" evidence="1">
    <location>
        <begin position="52"/>
        <end position="65"/>
    </location>
</feature>
<dbReference type="EMBL" id="ASWO01000001">
    <property type="protein sequence ID" value="EOT87301.1"/>
    <property type="molecule type" value="Genomic_DNA"/>
</dbReference>
<dbReference type="Proteomes" id="UP000015961">
    <property type="component" value="Unassembled WGS sequence"/>
</dbReference>
<evidence type="ECO:0000313" key="4">
    <source>
        <dbReference type="Proteomes" id="UP000015961"/>
    </source>
</evidence>
<comment type="caution">
    <text evidence="3">The sequence shown here is derived from an EMBL/GenBank/DDBJ whole genome shotgun (WGS) entry which is preliminary data.</text>
</comment>
<dbReference type="STRING" id="1140003.OMY_00362"/>
<evidence type="ECO:0000259" key="2">
    <source>
        <dbReference type="Pfam" id="PF15983"/>
    </source>
</evidence>
<dbReference type="InterPro" id="IPR031927">
    <property type="entry name" value="DUF4767"/>
</dbReference>